<dbReference type="EMBL" id="JBHMEY010000049">
    <property type="protein sequence ID" value="MFB9097448.1"/>
    <property type="molecule type" value="Genomic_DNA"/>
</dbReference>
<evidence type="ECO:0000313" key="6">
    <source>
        <dbReference type="EMBL" id="MFB9097448.1"/>
    </source>
</evidence>
<gene>
    <name evidence="6" type="ORF">ACFFVF_13045</name>
</gene>
<feature type="transmembrane region" description="Helical" evidence="5">
    <location>
        <begin position="47"/>
        <end position="66"/>
    </location>
</feature>
<evidence type="ECO:0000313" key="7">
    <source>
        <dbReference type="Proteomes" id="UP001589607"/>
    </source>
</evidence>
<evidence type="ECO:0000256" key="5">
    <source>
        <dbReference type="SAM" id="Phobius"/>
    </source>
</evidence>
<keyword evidence="3 5" id="KW-1133">Transmembrane helix</keyword>
<reference evidence="6 7" key="1">
    <citation type="submission" date="2024-09" db="EMBL/GenBank/DDBJ databases">
        <authorList>
            <person name="Sun Q."/>
            <person name="Mori K."/>
        </authorList>
    </citation>
    <scope>NUCLEOTIDE SEQUENCE [LARGE SCALE GENOMIC DNA]</scope>
    <source>
        <strain evidence="6 7">CECT 7955</strain>
    </source>
</reference>
<protein>
    <submittedName>
        <fullName evidence="6">DoxX family protein</fullName>
    </submittedName>
</protein>
<dbReference type="Pfam" id="PF13564">
    <property type="entry name" value="DoxX_2"/>
    <property type="match status" value="1"/>
</dbReference>
<evidence type="ECO:0000256" key="1">
    <source>
        <dbReference type="ARBA" id="ARBA00004141"/>
    </source>
</evidence>
<dbReference type="InterPro" id="IPR032808">
    <property type="entry name" value="DoxX"/>
</dbReference>
<name>A0ABV5GPZ3_9FLAO</name>
<feature type="transmembrane region" description="Helical" evidence="5">
    <location>
        <begin position="7"/>
        <end position="27"/>
    </location>
</feature>
<evidence type="ECO:0000256" key="3">
    <source>
        <dbReference type="ARBA" id="ARBA00022989"/>
    </source>
</evidence>
<keyword evidence="2 5" id="KW-0812">Transmembrane</keyword>
<sequence length="119" mass="13720">MTKYFKIAYWVFTVLFCAIMLYSANMYFNHYEMVKGFFESLGYPSYLIYPLAILKIIGVITILSNFNKTLREWAYAAFFFEVVLAFFAHYMVKDGAQGTAVVAIILLLISYLLGKKTGK</sequence>
<evidence type="ECO:0000256" key="4">
    <source>
        <dbReference type="ARBA" id="ARBA00023136"/>
    </source>
</evidence>
<feature type="transmembrane region" description="Helical" evidence="5">
    <location>
        <begin position="98"/>
        <end position="114"/>
    </location>
</feature>
<comment type="subcellular location">
    <subcellularLocation>
        <location evidence="1">Membrane</location>
        <topology evidence="1">Multi-pass membrane protein</topology>
    </subcellularLocation>
</comment>
<dbReference type="Proteomes" id="UP001589607">
    <property type="component" value="Unassembled WGS sequence"/>
</dbReference>
<feature type="transmembrane region" description="Helical" evidence="5">
    <location>
        <begin position="73"/>
        <end position="92"/>
    </location>
</feature>
<keyword evidence="4 5" id="KW-0472">Membrane</keyword>
<proteinExistence type="predicted"/>
<comment type="caution">
    <text evidence="6">The sequence shown here is derived from an EMBL/GenBank/DDBJ whole genome shotgun (WGS) entry which is preliminary data.</text>
</comment>
<dbReference type="RefSeq" id="WP_236457715.1">
    <property type="nucleotide sequence ID" value="NZ_CBCSGE010000040.1"/>
</dbReference>
<evidence type="ECO:0000256" key="2">
    <source>
        <dbReference type="ARBA" id="ARBA00022692"/>
    </source>
</evidence>
<accession>A0ABV5GPZ3</accession>
<organism evidence="6 7">
    <name type="scientific">Flavobacterium jumunjinense</name>
    <dbReference type="NCBI Taxonomy" id="998845"/>
    <lineage>
        <taxon>Bacteria</taxon>
        <taxon>Pseudomonadati</taxon>
        <taxon>Bacteroidota</taxon>
        <taxon>Flavobacteriia</taxon>
        <taxon>Flavobacteriales</taxon>
        <taxon>Flavobacteriaceae</taxon>
        <taxon>Flavobacterium</taxon>
    </lineage>
</organism>
<keyword evidence="7" id="KW-1185">Reference proteome</keyword>